<reference evidence="3 4" key="1">
    <citation type="journal article" date="2021" name="Elife">
        <title>Chloroplast acquisition without the gene transfer in kleptoplastic sea slugs, Plakobranchus ocellatus.</title>
        <authorList>
            <person name="Maeda T."/>
            <person name="Takahashi S."/>
            <person name="Yoshida T."/>
            <person name="Shimamura S."/>
            <person name="Takaki Y."/>
            <person name="Nagai Y."/>
            <person name="Toyoda A."/>
            <person name="Suzuki Y."/>
            <person name="Arimoto A."/>
            <person name="Ishii H."/>
            <person name="Satoh N."/>
            <person name="Nishiyama T."/>
            <person name="Hasebe M."/>
            <person name="Maruyama T."/>
            <person name="Minagawa J."/>
            <person name="Obokata J."/>
            <person name="Shigenobu S."/>
        </authorList>
    </citation>
    <scope>NUCLEOTIDE SEQUENCE [LARGE SCALE GENOMIC DNA]</scope>
</reference>
<feature type="compositionally biased region" description="Polar residues" evidence="1">
    <location>
        <begin position="800"/>
        <end position="811"/>
    </location>
</feature>
<organism evidence="3 4">
    <name type="scientific">Elysia marginata</name>
    <dbReference type="NCBI Taxonomy" id="1093978"/>
    <lineage>
        <taxon>Eukaryota</taxon>
        <taxon>Metazoa</taxon>
        <taxon>Spiralia</taxon>
        <taxon>Lophotrochozoa</taxon>
        <taxon>Mollusca</taxon>
        <taxon>Gastropoda</taxon>
        <taxon>Heterobranchia</taxon>
        <taxon>Euthyneura</taxon>
        <taxon>Panpulmonata</taxon>
        <taxon>Sacoglossa</taxon>
        <taxon>Placobranchoidea</taxon>
        <taxon>Plakobranchidae</taxon>
        <taxon>Elysia</taxon>
    </lineage>
</organism>
<feature type="transmembrane region" description="Helical" evidence="2">
    <location>
        <begin position="310"/>
        <end position="329"/>
    </location>
</feature>
<keyword evidence="2" id="KW-0472">Membrane</keyword>
<accession>A0AAV4IHP8</accession>
<feature type="transmembrane region" description="Helical" evidence="2">
    <location>
        <begin position="336"/>
        <end position="357"/>
    </location>
</feature>
<evidence type="ECO:0000313" key="3">
    <source>
        <dbReference type="EMBL" id="GFS09390.1"/>
    </source>
</evidence>
<comment type="caution">
    <text evidence="3">The sequence shown here is derived from an EMBL/GenBank/DDBJ whole genome shotgun (WGS) entry which is preliminary data.</text>
</comment>
<keyword evidence="2" id="KW-1133">Transmembrane helix</keyword>
<feature type="transmembrane region" description="Helical" evidence="2">
    <location>
        <begin position="377"/>
        <end position="400"/>
    </location>
</feature>
<name>A0AAV4IHP8_9GAST</name>
<feature type="transmembrane region" description="Helical" evidence="2">
    <location>
        <begin position="171"/>
        <end position="191"/>
    </location>
</feature>
<proteinExistence type="predicted"/>
<evidence type="ECO:0000313" key="4">
    <source>
        <dbReference type="Proteomes" id="UP000762676"/>
    </source>
</evidence>
<keyword evidence="2" id="KW-0812">Transmembrane</keyword>
<evidence type="ECO:0000256" key="1">
    <source>
        <dbReference type="SAM" id="MobiDB-lite"/>
    </source>
</evidence>
<dbReference type="Proteomes" id="UP000762676">
    <property type="component" value="Unassembled WGS sequence"/>
</dbReference>
<feature type="transmembrane region" description="Helical" evidence="2">
    <location>
        <begin position="51"/>
        <end position="72"/>
    </location>
</feature>
<gene>
    <name evidence="3" type="ORF">ElyMa_001296700</name>
</gene>
<feature type="transmembrane region" description="Helical" evidence="2">
    <location>
        <begin position="130"/>
        <end position="151"/>
    </location>
</feature>
<feature type="transmembrane region" description="Helical" evidence="2">
    <location>
        <begin position="284"/>
        <end position="304"/>
    </location>
</feature>
<feature type="region of interest" description="Disordered" evidence="1">
    <location>
        <begin position="765"/>
        <end position="822"/>
    </location>
</feature>
<keyword evidence="4" id="KW-1185">Reference proteome</keyword>
<feature type="transmembrane region" description="Helical" evidence="2">
    <location>
        <begin position="211"/>
        <end position="235"/>
    </location>
</feature>
<sequence length="822" mass="92019">MPLLYLREAEPFLPQDRKIALEQQLVGRKKPDYEPRKSDLNRKRRLTERTASLIVSDAGIIVVEVLQILGLIQSMGLKWSWPETWIKYANFVFVFNADGWEFTKVQSRAYTRLQGKETASSTIPVDYNHILMAWAGLLVLIGLIFLVTFLILKRRQPPYLMVHYAKMERIFLVMVQLLALPLGTAVFRLFHCTGGDKMAVFNSISCHKGLYWVYLAPSVLLIVALFGAVPVWMVYRIRKQKLAAANRHHDAYLRLKEVEYEAGLDVVWAVQGFHLFSSFRLCAVYYRPIVHAFKLMLLVFFSVLFLEIHAQAICMAVALTLAALTIPVVRPFRVTSFNVALCLALGSLAGNALFGSVVTSVTPATVQSPWLVEPYSYAILIGINVILGGTLLVWIIWLFCRMKCSCCAKHCFPNSPLWPTLLSYEFKVDGAETYKFMAAVLRARAVLDACLRAPSVFAPVHQLSRHIQVVNVCCREAEKTRDGMHPTLLHLLDDMIDVHRRLEPGSLFAEKVHENIRQNAANFVALMPAFCHRLAQRDFDLMLVDPVRKRILLKMSIIAMFVDKTNRKLVKDSHTERGLHKLWDELPDIVDPRGEMEYQEDLHPLPVNGPDTESQYMTGVYKPPLYLMDLHDSDEEESLATFLSRVPPILKLKDETSRSSSATHLAGLLEDTSNVNGGLTPVGKVEVIAEVTQYSSSEARSDVMQQSTENTISDGDQACGILPDSTQIDAEISVQHETDQTAPDSQLAAVSELGYINQGFVEGEELGDGEGMREPVGGGEDTQNESITPAVDDTKKSQENVELTNISSGDSTVRGAGSEMCK</sequence>
<dbReference type="AlphaFoldDB" id="A0AAV4IHP8"/>
<protein>
    <submittedName>
        <fullName evidence="3">Uncharacterized protein</fullName>
    </submittedName>
</protein>
<dbReference type="EMBL" id="BMAT01002576">
    <property type="protein sequence ID" value="GFS09390.1"/>
    <property type="molecule type" value="Genomic_DNA"/>
</dbReference>
<evidence type="ECO:0000256" key="2">
    <source>
        <dbReference type="SAM" id="Phobius"/>
    </source>
</evidence>